<dbReference type="InterPro" id="IPR001752">
    <property type="entry name" value="Kinesin_motor_dom"/>
</dbReference>
<dbReference type="SMART" id="SM00129">
    <property type="entry name" value="KISc"/>
    <property type="match status" value="1"/>
</dbReference>
<organism evidence="10 11">
    <name type="scientific">Leishmania major</name>
    <dbReference type="NCBI Taxonomy" id="5664"/>
    <lineage>
        <taxon>Eukaryota</taxon>
        <taxon>Discoba</taxon>
        <taxon>Euglenozoa</taxon>
        <taxon>Kinetoplastea</taxon>
        <taxon>Metakinetoplastina</taxon>
        <taxon>Trypanosomatida</taxon>
        <taxon>Trypanosomatidae</taxon>
        <taxon>Leishmaniinae</taxon>
        <taxon>Leishmania</taxon>
    </lineage>
</organism>
<dbReference type="eggNOG" id="KOG4280">
    <property type="taxonomic scope" value="Eukaryota"/>
</dbReference>
<dbReference type="GO" id="GO:0005871">
    <property type="term" value="C:kinesin complex"/>
    <property type="evidence" value="ECO:0000318"/>
    <property type="project" value="GO_Central"/>
</dbReference>
<dbReference type="RefSeq" id="XP_001682241.1">
    <property type="nucleotide sequence ID" value="XM_001682189.1"/>
</dbReference>
<dbReference type="GO" id="GO:0005524">
    <property type="term" value="F:ATP binding"/>
    <property type="evidence" value="ECO:0007669"/>
    <property type="project" value="UniProtKB-UniRule"/>
</dbReference>
<dbReference type="EMBL" id="FR796412">
    <property type="protein sequence ID" value="CAJ04188.1"/>
    <property type="molecule type" value="Genomic_DNA"/>
</dbReference>
<keyword evidence="10" id="KW-0378">Hydrolase</keyword>
<dbReference type="KEGG" id="lma:LMJF_16_1580"/>
<reference evidence="10 11" key="1">
    <citation type="journal article" date="2005" name="Science">
        <title>The genome of the kinetoplastid parasite, Leishmania major.</title>
        <authorList>
            <person name="Ivens A.C."/>
            <person name="Peacock C.S."/>
            <person name="Worthey E.A."/>
            <person name="Murphy L."/>
            <person name="Aggarwal G."/>
            <person name="Berriman M."/>
            <person name="Sisk E."/>
            <person name="Rajandream M.A."/>
            <person name="Adlem E."/>
            <person name="Aert R."/>
            <person name="Anupama A."/>
            <person name="Apostolou Z."/>
            <person name="Attipoe P."/>
            <person name="Bason N."/>
            <person name="Bauser C."/>
            <person name="Beck A."/>
            <person name="Beverley S.M."/>
            <person name="Bianchettin G."/>
            <person name="Borzym K."/>
            <person name="Bothe G."/>
            <person name="Bruschi C.V."/>
            <person name="Collins M."/>
            <person name="Cadag E."/>
            <person name="Ciarloni L."/>
            <person name="Clayton C."/>
            <person name="Coulson R.M."/>
            <person name="Cronin A."/>
            <person name="Cruz A.K."/>
            <person name="Davies R.M."/>
            <person name="De Gaudenzi J."/>
            <person name="Dobson D.E."/>
            <person name="Duesterhoeft A."/>
            <person name="Fazelina G."/>
            <person name="Fosker N."/>
            <person name="Frasch A.C."/>
            <person name="Fraser A."/>
            <person name="Fuchs M."/>
            <person name="Gabel C."/>
            <person name="Goble A."/>
            <person name="Goffeau A."/>
            <person name="Harris D."/>
            <person name="Hertz-Fowler C."/>
            <person name="Hilbert H."/>
            <person name="Horn D."/>
            <person name="Huang Y."/>
            <person name="Klages S."/>
            <person name="Knights A."/>
            <person name="Kube M."/>
            <person name="Larke N."/>
            <person name="Litvin L."/>
            <person name="Lord A."/>
            <person name="Louie T."/>
            <person name="Marra M."/>
            <person name="Masuy D."/>
            <person name="Matthews K."/>
            <person name="Michaeli S."/>
            <person name="Mottram J.C."/>
            <person name="Muller-Auer S."/>
            <person name="Munden H."/>
            <person name="Nelson S."/>
            <person name="Norbertczak H."/>
            <person name="Oliver K."/>
            <person name="O'neil S."/>
            <person name="Pentony M."/>
            <person name="Pohl T.M."/>
            <person name="Price C."/>
            <person name="Purnelle B."/>
            <person name="Quail M.A."/>
            <person name="Rabbinowitsch E."/>
            <person name="Reinhardt R."/>
            <person name="Rieger M."/>
            <person name="Rinta J."/>
            <person name="Robben J."/>
            <person name="Robertson L."/>
            <person name="Ruiz J.C."/>
            <person name="Rutter S."/>
            <person name="Saunders D."/>
            <person name="Schafer M."/>
            <person name="Schein J."/>
            <person name="Schwartz D.C."/>
            <person name="Seeger K."/>
            <person name="Seyler A."/>
            <person name="Sharp S."/>
            <person name="Shin H."/>
            <person name="Sivam D."/>
            <person name="Squares R."/>
            <person name="Squares S."/>
            <person name="Tosato V."/>
            <person name="Vogt C."/>
            <person name="Volckaert G."/>
            <person name="Wambutt R."/>
            <person name="Warren T."/>
            <person name="Wedler H."/>
            <person name="Woodward J."/>
            <person name="Zhou S."/>
            <person name="Zimmermann W."/>
            <person name="Smith D.F."/>
            <person name="Blackwell J.M."/>
            <person name="Stuart K.D."/>
            <person name="Barrell B."/>
            <person name="Myler P.J."/>
        </authorList>
    </citation>
    <scope>NUCLEOTIDE SEQUENCE [LARGE SCALE GENOMIC DNA]</scope>
    <source>
        <strain evidence="11">MHOM/IL/81/Friedlin</strain>
    </source>
</reference>
<dbReference type="OMA" id="YMDMGAS"/>
<feature type="compositionally biased region" description="Polar residues" evidence="8">
    <location>
        <begin position="674"/>
        <end position="692"/>
    </location>
</feature>
<feature type="region of interest" description="Disordered" evidence="8">
    <location>
        <begin position="654"/>
        <end position="696"/>
    </location>
</feature>
<dbReference type="InterPro" id="IPR036961">
    <property type="entry name" value="Kinesin_motor_dom_sf"/>
</dbReference>
<evidence type="ECO:0000256" key="1">
    <source>
        <dbReference type="ARBA" id="ARBA00004496"/>
    </source>
</evidence>
<dbReference type="EC" id="3.6.4.4" evidence="10"/>
<dbReference type="InterPro" id="IPR027640">
    <property type="entry name" value="Kinesin-like_fam"/>
</dbReference>
<dbReference type="PANTHER" id="PTHR47969">
    <property type="entry name" value="CHROMOSOME-ASSOCIATED KINESIN KIF4A-RELATED"/>
    <property type="match status" value="1"/>
</dbReference>
<evidence type="ECO:0000256" key="4">
    <source>
        <dbReference type="ARBA" id="ARBA00022840"/>
    </source>
</evidence>
<dbReference type="Gene3D" id="3.40.850.10">
    <property type="entry name" value="Kinesin motor domain"/>
    <property type="match status" value="1"/>
</dbReference>
<keyword evidence="11" id="KW-1185">Reference proteome</keyword>
<keyword evidence="3 6" id="KW-0547">Nucleotide-binding</keyword>
<dbReference type="PANTHER" id="PTHR47969:SF15">
    <property type="entry name" value="CHROMOSOME-ASSOCIATED KINESIN KIF4A-RELATED"/>
    <property type="match status" value="1"/>
</dbReference>
<dbReference type="GO" id="GO:0005874">
    <property type="term" value="C:microtubule"/>
    <property type="evidence" value="ECO:0000318"/>
    <property type="project" value="GO_Central"/>
</dbReference>
<dbReference type="InterPro" id="IPR011993">
    <property type="entry name" value="PH-like_dom_sf"/>
</dbReference>
<protein>
    <submittedName>
        <fullName evidence="10">Putative kinesin</fullName>
        <ecNumber evidence="10">3.6.4.4</ecNumber>
    </submittedName>
</protein>
<dbReference type="VEuPathDB" id="TriTrypDB:LMJFC_160024600"/>
<dbReference type="GO" id="GO:0007018">
    <property type="term" value="P:microtubule-based movement"/>
    <property type="evidence" value="ECO:0000318"/>
    <property type="project" value="GO_Central"/>
</dbReference>
<evidence type="ECO:0000256" key="7">
    <source>
        <dbReference type="SAM" id="Coils"/>
    </source>
</evidence>
<keyword evidence="2" id="KW-0963">Cytoplasm</keyword>
<dbReference type="Pfam" id="PF00225">
    <property type="entry name" value="Kinesin"/>
    <property type="match status" value="2"/>
</dbReference>
<feature type="domain" description="Kinesin motor" evidence="9">
    <location>
        <begin position="11"/>
        <end position="410"/>
    </location>
</feature>
<evidence type="ECO:0000313" key="10">
    <source>
        <dbReference type="EMBL" id="CAJ04188.1"/>
    </source>
</evidence>
<dbReference type="AlphaFoldDB" id="Q4QEK7"/>
<gene>
    <name evidence="10" type="ORF">LMJF_16_1580</name>
</gene>
<keyword evidence="5 7" id="KW-0175">Coiled coil</keyword>
<dbReference type="GO" id="GO:0016887">
    <property type="term" value="F:ATP hydrolysis activity"/>
    <property type="evidence" value="ECO:0000318"/>
    <property type="project" value="GO_Central"/>
</dbReference>
<keyword evidence="4 6" id="KW-0067">ATP-binding</keyword>
<comment type="similarity">
    <text evidence="6">Belongs to the TRAFAC class myosin-kinesin ATPase superfamily. Kinesin family.</text>
</comment>
<dbReference type="InterPro" id="IPR027417">
    <property type="entry name" value="P-loop_NTPase"/>
</dbReference>
<reference evidence="10 11" key="2">
    <citation type="journal article" date="2011" name="Genome Res.">
        <title>Chromosome and gene copy number variation allow major structural change between species and strains of Leishmania.</title>
        <authorList>
            <person name="Rogers M.B."/>
            <person name="Hilley J.D."/>
            <person name="Dickens N.J."/>
            <person name="Wilkes J."/>
            <person name="Bates P.A."/>
            <person name="Depledge D.P."/>
            <person name="Harris D."/>
            <person name="Her Y."/>
            <person name="Herzyk P."/>
            <person name="Imamura H."/>
            <person name="Otto T.D."/>
            <person name="Sanders M."/>
            <person name="Seeger K."/>
            <person name="Dujardin J.C."/>
            <person name="Berriman M."/>
            <person name="Smith D.F."/>
            <person name="Hertz-Fowler C."/>
            <person name="Mottram J.C."/>
        </authorList>
    </citation>
    <scope>NUCLEOTIDE SEQUENCE [LARGE SCALE GENOMIC DNA]</scope>
    <source>
        <strain evidence="11">MHOM/IL/81/Friedlin</strain>
    </source>
</reference>
<evidence type="ECO:0000256" key="8">
    <source>
        <dbReference type="SAM" id="MobiDB-lite"/>
    </source>
</evidence>
<dbReference type="Proteomes" id="UP000000542">
    <property type="component" value="Chromosome 16"/>
</dbReference>
<dbReference type="InParanoid" id="Q4QEK7"/>
<dbReference type="GO" id="GO:0008017">
    <property type="term" value="F:microtubule binding"/>
    <property type="evidence" value="ECO:0000318"/>
    <property type="project" value="GO_Central"/>
</dbReference>
<proteinExistence type="inferred from homology"/>
<keyword evidence="6" id="KW-0505">Motor protein</keyword>
<dbReference type="VEuPathDB" id="TriTrypDB:LMJSD75_160022400"/>
<dbReference type="VEuPathDB" id="TriTrypDB:LmjF.16.1580"/>
<sequence length="1083" mass="119403">MADSGDCETARVTVSVRVRPKLAHPLTPLQQSERYEKVVCIPSSDNSLRFADCRATKGTRNLYFTYDHVFDMDATQEDVYEAAVLDCVDSVLAGTNASILTYGQTGSGKTFTVLGKTAAVHDSGKGVHSVGADTGLLLRSIQGMLIFAERMRAKCERHVVLGMTALEIYMDEIRDLLHEGVAGRPLQPIMTRDVLHLPHLTHVPLRTLQDAFRLYERAAARRAQRATSANDTSSRSHAFFTIEVFQTPIAPEHPSPPTLAECCALREARCAASIAAEQKKRGPQPLRSECFEGAANALLGTRAAPVMYSTLTVADLAGSEKAKHAEVRGTGFDELRHINASLTALGNVVHHLYHGTPHIPYRDSKLTMMLRDTFAAPRAQVALFVNVSPTAVTCEETLSSLYFADKIKSMRVLDTGAESPQHAALQSEYLESIHVHDALLAEARILQVQQEHATGLLQLAVASTLRHPLFQPPFHTPLANGTDKTARMQVLCAHLRERLAHEESPDARMRNFLETRRRELLRDMLRQYSRRRAEVQTQITTADEAGVDLRAQLSRDESAMRQLLSKVKEAAAAITATRQELSKVKGMRLGELQRLRDFEEASNEGEGGIVDARAADTHDEASLAAFEQERAIYKEALELAQLRLTLVGLMASGSTPSPSTHTEGEPAAGHCRRNTTSCSCRDATSTTASSTPFKPPSIEGWLRGAVLAMAGNAVVQSSRKHPRQEPPQQERLQPISLPQPFGTFGNFTNVSGDPQPLPKYWSVCHRCEETGKIEADANAGAVAPDAIGKGTNRRPRHLSSFDDPALLTRVTAYMDMGASLTKLDRYGRPHARWFYLSQRNNRLLLCWDESHHGPGLTGGGRVYLDAVVKITLGRSSPAFRKYALHERKGEVGDFCTSFTLAYHTRAHKRQLKFVDVMCRDRAEMETWVVGLAQLAGVFPCFEGMRQPIGPEDGDEEEAAVTGSAAAANADAAAAEEAQKELSVVEMMLCRSWHIPAQTMLHTRREIETRRRRHQPGRLRLSPGELRDRTGLDIFRASALWLHFSREGSVVNPFKELHCYVSDRVASSEPASGSLPRAMSGRIA</sequence>
<dbReference type="HOGENOM" id="CLU_297288_0_0_1"/>
<feature type="binding site" evidence="6">
    <location>
        <begin position="103"/>
        <end position="110"/>
    </location>
    <ligand>
        <name>ATP</name>
        <dbReference type="ChEBI" id="CHEBI:30616"/>
    </ligand>
</feature>
<evidence type="ECO:0000313" key="11">
    <source>
        <dbReference type="Proteomes" id="UP000000542"/>
    </source>
</evidence>
<dbReference type="SUPFAM" id="SSF50729">
    <property type="entry name" value="PH domain-like"/>
    <property type="match status" value="1"/>
</dbReference>
<dbReference type="GeneID" id="5650711"/>
<dbReference type="PROSITE" id="PS50067">
    <property type="entry name" value="KINESIN_MOTOR_2"/>
    <property type="match status" value="1"/>
</dbReference>
<feature type="coiled-coil region" evidence="7">
    <location>
        <begin position="518"/>
        <end position="580"/>
    </location>
</feature>
<dbReference type="PRINTS" id="PR00380">
    <property type="entry name" value="KINESINHEAVY"/>
</dbReference>
<dbReference type="STRING" id="5664.Q4QEK7"/>
<dbReference type="Gene3D" id="2.30.29.30">
    <property type="entry name" value="Pleckstrin-homology domain (PH domain)/Phosphotyrosine-binding domain (PTB)"/>
    <property type="match status" value="1"/>
</dbReference>
<evidence type="ECO:0000256" key="2">
    <source>
        <dbReference type="ARBA" id="ARBA00022490"/>
    </source>
</evidence>
<dbReference type="SUPFAM" id="SSF52540">
    <property type="entry name" value="P-loop containing nucleoside triphosphate hydrolases"/>
    <property type="match status" value="1"/>
</dbReference>
<dbReference type="GO" id="GO:0003777">
    <property type="term" value="F:microtubule motor activity"/>
    <property type="evidence" value="ECO:0000318"/>
    <property type="project" value="GO_Central"/>
</dbReference>
<dbReference type="FunFam" id="3.40.850.10:FF:000132">
    <property type="entry name" value="Kinesin, putative"/>
    <property type="match status" value="1"/>
</dbReference>
<dbReference type="GO" id="GO:0005737">
    <property type="term" value="C:cytoplasm"/>
    <property type="evidence" value="ECO:0000266"/>
    <property type="project" value="GeneDB"/>
</dbReference>
<evidence type="ECO:0000259" key="9">
    <source>
        <dbReference type="PROSITE" id="PS50067"/>
    </source>
</evidence>
<name>Q4QEK7_LEIMA</name>
<evidence type="ECO:0000256" key="3">
    <source>
        <dbReference type="ARBA" id="ARBA00022741"/>
    </source>
</evidence>
<evidence type="ECO:0000256" key="6">
    <source>
        <dbReference type="PROSITE-ProRule" id="PRU00283"/>
    </source>
</evidence>
<comment type="subcellular location">
    <subcellularLocation>
        <location evidence="1">Cytoplasm</location>
    </subcellularLocation>
</comment>
<evidence type="ECO:0000256" key="5">
    <source>
        <dbReference type="ARBA" id="ARBA00023054"/>
    </source>
</evidence>
<dbReference type="VEuPathDB" id="TriTrypDB:LMJLV39_160022700"/>
<accession>Q4QEK7</accession>
<feature type="region of interest" description="Disordered" evidence="8">
    <location>
        <begin position="716"/>
        <end position="736"/>
    </location>
</feature>